<evidence type="ECO:0000313" key="8">
    <source>
        <dbReference type="Proteomes" id="UP000748752"/>
    </source>
</evidence>
<proteinExistence type="inferred from homology"/>
<evidence type="ECO:0000256" key="3">
    <source>
        <dbReference type="ARBA" id="ARBA00022692"/>
    </source>
</evidence>
<accession>A0ABS1CPR1</accession>
<name>A0ABS1CPR1_9GAMM</name>
<dbReference type="EMBL" id="NRRV01000148">
    <property type="protein sequence ID" value="MBK1633933.1"/>
    <property type="molecule type" value="Genomic_DNA"/>
</dbReference>
<evidence type="ECO:0000256" key="2">
    <source>
        <dbReference type="ARBA" id="ARBA00009142"/>
    </source>
</evidence>
<comment type="caution">
    <text evidence="7">The sequence shown here is derived from an EMBL/GenBank/DDBJ whole genome shotgun (WGS) entry which is preliminary data.</text>
</comment>
<keyword evidence="4 6" id="KW-1133">Transmembrane helix</keyword>
<reference evidence="7 8" key="1">
    <citation type="journal article" date="2020" name="Microorganisms">
        <title>Osmotic Adaptation and Compatible Solute Biosynthesis of Phototrophic Bacteria as Revealed from Genome Analyses.</title>
        <authorList>
            <person name="Imhoff J.F."/>
            <person name="Rahn T."/>
            <person name="Kunzel S."/>
            <person name="Keller A."/>
            <person name="Neulinger S.C."/>
        </authorList>
    </citation>
    <scope>NUCLEOTIDE SEQUENCE [LARGE SCALE GENOMIC DNA]</scope>
    <source>
        <strain evidence="7 8">DSM 6210</strain>
    </source>
</reference>
<feature type="transmembrane region" description="Helical" evidence="6">
    <location>
        <begin position="7"/>
        <end position="31"/>
    </location>
</feature>
<evidence type="ECO:0000256" key="1">
    <source>
        <dbReference type="ARBA" id="ARBA00004141"/>
    </source>
</evidence>
<evidence type="ECO:0000256" key="4">
    <source>
        <dbReference type="ARBA" id="ARBA00022989"/>
    </source>
</evidence>
<keyword evidence="6" id="KW-1003">Cell membrane</keyword>
<sequence>MPDPSGVYAAAVLAASAFVHGIFGLGFPMLATPLLAFGMDLRAAVQLTLLPTIATNLGSIAGERHRGEALRRFWPESKPGPGRNGTKIREVAFRGAAYRFDLA</sequence>
<dbReference type="Proteomes" id="UP000748752">
    <property type="component" value="Unassembled WGS sequence"/>
</dbReference>
<protein>
    <recommendedName>
        <fullName evidence="6">Probable membrane transporter protein</fullName>
    </recommendedName>
</protein>
<evidence type="ECO:0000256" key="5">
    <source>
        <dbReference type="ARBA" id="ARBA00023136"/>
    </source>
</evidence>
<organism evidence="7 8">
    <name type="scientific">Thiohalocapsa halophila</name>
    <dbReference type="NCBI Taxonomy" id="69359"/>
    <lineage>
        <taxon>Bacteria</taxon>
        <taxon>Pseudomonadati</taxon>
        <taxon>Pseudomonadota</taxon>
        <taxon>Gammaproteobacteria</taxon>
        <taxon>Chromatiales</taxon>
        <taxon>Chromatiaceae</taxon>
        <taxon>Thiohalocapsa</taxon>
    </lineage>
</organism>
<comment type="similarity">
    <text evidence="2 6">Belongs to the 4-toluene sulfonate uptake permease (TSUP) (TC 2.A.102) family.</text>
</comment>
<keyword evidence="8" id="KW-1185">Reference proteome</keyword>
<dbReference type="RefSeq" id="WP_200243549.1">
    <property type="nucleotide sequence ID" value="NZ_NRRV01000148.1"/>
</dbReference>
<evidence type="ECO:0000256" key="6">
    <source>
        <dbReference type="RuleBase" id="RU363041"/>
    </source>
</evidence>
<evidence type="ECO:0000313" key="7">
    <source>
        <dbReference type="EMBL" id="MBK1633933.1"/>
    </source>
</evidence>
<dbReference type="Pfam" id="PF01925">
    <property type="entry name" value="TauE"/>
    <property type="match status" value="1"/>
</dbReference>
<comment type="subcellular location">
    <subcellularLocation>
        <location evidence="6">Cell membrane</location>
        <topology evidence="6">Multi-pass membrane protein</topology>
    </subcellularLocation>
    <subcellularLocation>
        <location evidence="1">Membrane</location>
        <topology evidence="1">Multi-pass membrane protein</topology>
    </subcellularLocation>
</comment>
<keyword evidence="5 6" id="KW-0472">Membrane</keyword>
<gene>
    <name evidence="7" type="ORF">CKO31_25040</name>
</gene>
<keyword evidence="3 6" id="KW-0812">Transmembrane</keyword>
<dbReference type="InterPro" id="IPR002781">
    <property type="entry name" value="TM_pro_TauE-like"/>
</dbReference>